<reference evidence="3 4" key="1">
    <citation type="submission" date="2022-01" db="EMBL/GenBank/DDBJ databases">
        <authorList>
            <person name="Xiong W."/>
            <person name="Schranz E."/>
        </authorList>
    </citation>
    <scope>NUCLEOTIDE SEQUENCE [LARGE SCALE GENOMIC DNA]</scope>
</reference>
<evidence type="ECO:0000313" key="4">
    <source>
        <dbReference type="Proteomes" id="UP001157418"/>
    </source>
</evidence>
<feature type="domain" description="Myb/SANT-like" evidence="2">
    <location>
        <begin position="82"/>
        <end position="175"/>
    </location>
</feature>
<protein>
    <recommendedName>
        <fullName evidence="2">Myb/SANT-like domain-containing protein</fullName>
    </recommendedName>
</protein>
<evidence type="ECO:0000313" key="3">
    <source>
        <dbReference type="EMBL" id="CAH1422829.1"/>
    </source>
</evidence>
<evidence type="ECO:0000256" key="1">
    <source>
        <dbReference type="SAM" id="MobiDB-lite"/>
    </source>
</evidence>
<name>A0AAU9M4P5_9ASTR</name>
<comment type="caution">
    <text evidence="3">The sequence shown here is derived from an EMBL/GenBank/DDBJ whole genome shotgun (WGS) entry which is preliminary data.</text>
</comment>
<feature type="region of interest" description="Disordered" evidence="1">
    <location>
        <begin position="29"/>
        <end position="56"/>
    </location>
</feature>
<dbReference type="AlphaFoldDB" id="A0AAU9M4P5"/>
<dbReference type="InterPro" id="IPR024752">
    <property type="entry name" value="Myb/SANT-like_dom"/>
</dbReference>
<evidence type="ECO:0000259" key="2">
    <source>
        <dbReference type="Pfam" id="PF12776"/>
    </source>
</evidence>
<feature type="compositionally biased region" description="Polar residues" evidence="1">
    <location>
        <begin position="37"/>
        <end position="56"/>
    </location>
</feature>
<dbReference type="PANTHER" id="PTHR47584:SF14">
    <property type="entry name" value="L10-INTERACTING MYB DOMAIN-CONTAINING PROTEIN-LIKE"/>
    <property type="match status" value="1"/>
</dbReference>
<gene>
    <name evidence="3" type="ORF">LVIROSA_LOCUS10137</name>
</gene>
<proteinExistence type="predicted"/>
<sequence>MYLCTDQERITLQPKFSHIDLNSFHSPPPCLHSSSSQRQQPPCLHNSSSKRQQLPSPTNIPFFASVSVLVIAKKKLSGDAMEWTEACEKYFLEILEERVKRDPNGAPIFKGTDWTQMDEQIFMKFALRYGPEKVKAKYHRLKSVHLKFSELINHTGVTWDAVSGKVFANDTVWDDFFKQDKVFKSFKKKGCKIYSLLSLVFNSSTASGAFHNASTCAPQTSEEEHIIEDEYLEGGSFGESEFNGGIRKGKRMLEEEMEGLPGSRRMKKGPGNSKYDTLLDAFSESIVARMERDLARAEHYKSKYGDVTSSLTEEYSISDCMTTLEATPGVGARSYTKALSFFPDINWRKMFLMMSENRRKQWLDSLDE</sequence>
<accession>A0AAU9M4P5</accession>
<dbReference type="EMBL" id="CAKMRJ010001112">
    <property type="protein sequence ID" value="CAH1422829.1"/>
    <property type="molecule type" value="Genomic_DNA"/>
</dbReference>
<dbReference type="InterPro" id="IPR045026">
    <property type="entry name" value="LIMYB"/>
</dbReference>
<dbReference type="Pfam" id="PF12776">
    <property type="entry name" value="Myb_DNA-bind_3"/>
    <property type="match status" value="1"/>
</dbReference>
<keyword evidence="4" id="KW-1185">Reference proteome</keyword>
<dbReference type="PANTHER" id="PTHR47584">
    <property type="match status" value="1"/>
</dbReference>
<dbReference type="Proteomes" id="UP001157418">
    <property type="component" value="Unassembled WGS sequence"/>
</dbReference>
<organism evidence="3 4">
    <name type="scientific">Lactuca virosa</name>
    <dbReference type="NCBI Taxonomy" id="75947"/>
    <lineage>
        <taxon>Eukaryota</taxon>
        <taxon>Viridiplantae</taxon>
        <taxon>Streptophyta</taxon>
        <taxon>Embryophyta</taxon>
        <taxon>Tracheophyta</taxon>
        <taxon>Spermatophyta</taxon>
        <taxon>Magnoliopsida</taxon>
        <taxon>eudicotyledons</taxon>
        <taxon>Gunneridae</taxon>
        <taxon>Pentapetalae</taxon>
        <taxon>asterids</taxon>
        <taxon>campanulids</taxon>
        <taxon>Asterales</taxon>
        <taxon>Asteraceae</taxon>
        <taxon>Cichorioideae</taxon>
        <taxon>Cichorieae</taxon>
        <taxon>Lactucinae</taxon>
        <taxon>Lactuca</taxon>
    </lineage>
</organism>